<sequence>MDDVRHAGLRVDSLLPWFLTCRHTSSRRNDFYTDQGRFNTSLALRPLFESASREHSDNRLARLATTSPSHRFLETWKTFQLPGGIKPPRLRPVGTPNLAGKSILVDAFPPQGARFDILDPRSSAIKPRIPSKQQRPYQMPVGSRWTGRKSQVELLYIDGNMNVLTTASAAFEPAAKRTAQSKRT</sequence>
<evidence type="ECO:0000313" key="1">
    <source>
        <dbReference type="EMBL" id="KAF2161667.1"/>
    </source>
</evidence>
<evidence type="ECO:0000313" key="2">
    <source>
        <dbReference type="Proteomes" id="UP000799537"/>
    </source>
</evidence>
<name>A0A6A6C3F1_ZASCE</name>
<reference evidence="1" key="1">
    <citation type="journal article" date="2020" name="Stud. Mycol.">
        <title>101 Dothideomycetes genomes: a test case for predicting lifestyles and emergence of pathogens.</title>
        <authorList>
            <person name="Haridas S."/>
            <person name="Albert R."/>
            <person name="Binder M."/>
            <person name="Bloem J."/>
            <person name="Labutti K."/>
            <person name="Salamov A."/>
            <person name="Andreopoulos B."/>
            <person name="Baker S."/>
            <person name="Barry K."/>
            <person name="Bills G."/>
            <person name="Bluhm B."/>
            <person name="Cannon C."/>
            <person name="Castanera R."/>
            <person name="Culley D."/>
            <person name="Daum C."/>
            <person name="Ezra D."/>
            <person name="Gonzalez J."/>
            <person name="Henrissat B."/>
            <person name="Kuo A."/>
            <person name="Liang C."/>
            <person name="Lipzen A."/>
            <person name="Lutzoni F."/>
            <person name="Magnuson J."/>
            <person name="Mondo S."/>
            <person name="Nolan M."/>
            <person name="Ohm R."/>
            <person name="Pangilinan J."/>
            <person name="Park H.-J."/>
            <person name="Ramirez L."/>
            <person name="Alfaro M."/>
            <person name="Sun H."/>
            <person name="Tritt A."/>
            <person name="Yoshinaga Y."/>
            <person name="Zwiers L.-H."/>
            <person name="Turgeon B."/>
            <person name="Goodwin S."/>
            <person name="Spatafora J."/>
            <person name="Crous P."/>
            <person name="Grigoriev I."/>
        </authorList>
    </citation>
    <scope>NUCLEOTIDE SEQUENCE</scope>
    <source>
        <strain evidence="1">ATCC 36951</strain>
    </source>
</reference>
<dbReference type="AlphaFoldDB" id="A0A6A6C3F1"/>
<accession>A0A6A6C3F1</accession>
<keyword evidence="2" id="KW-1185">Reference proteome</keyword>
<protein>
    <submittedName>
        <fullName evidence="1">Uncharacterized protein</fullName>
    </submittedName>
</protein>
<organism evidence="1 2">
    <name type="scientific">Zasmidium cellare ATCC 36951</name>
    <dbReference type="NCBI Taxonomy" id="1080233"/>
    <lineage>
        <taxon>Eukaryota</taxon>
        <taxon>Fungi</taxon>
        <taxon>Dikarya</taxon>
        <taxon>Ascomycota</taxon>
        <taxon>Pezizomycotina</taxon>
        <taxon>Dothideomycetes</taxon>
        <taxon>Dothideomycetidae</taxon>
        <taxon>Mycosphaerellales</taxon>
        <taxon>Mycosphaerellaceae</taxon>
        <taxon>Zasmidium</taxon>
    </lineage>
</organism>
<dbReference type="RefSeq" id="XP_033662556.1">
    <property type="nucleotide sequence ID" value="XM_033814078.1"/>
</dbReference>
<dbReference type="Proteomes" id="UP000799537">
    <property type="component" value="Unassembled WGS sequence"/>
</dbReference>
<dbReference type="GeneID" id="54567350"/>
<dbReference type="EMBL" id="ML993618">
    <property type="protein sequence ID" value="KAF2161667.1"/>
    <property type="molecule type" value="Genomic_DNA"/>
</dbReference>
<proteinExistence type="predicted"/>
<gene>
    <name evidence="1" type="ORF">M409DRAFT_59047</name>
</gene>